<dbReference type="Gene3D" id="3.10.129.10">
    <property type="entry name" value="Hotdog Thioesterase"/>
    <property type="match status" value="1"/>
</dbReference>
<proteinExistence type="predicted"/>
<dbReference type="RefSeq" id="WP_379496066.1">
    <property type="nucleotide sequence ID" value="NZ_JBHSAO010000004.1"/>
</dbReference>
<dbReference type="PANTHER" id="PTHR31793:SF2">
    <property type="entry name" value="BLR1345 PROTEIN"/>
    <property type="match status" value="1"/>
</dbReference>
<dbReference type="InterPro" id="IPR050563">
    <property type="entry name" value="4-hydroxybenzoyl-CoA_TE"/>
</dbReference>
<keyword evidence="2" id="KW-1185">Reference proteome</keyword>
<dbReference type="Pfam" id="PF13279">
    <property type="entry name" value="4HBT_2"/>
    <property type="match status" value="1"/>
</dbReference>
<evidence type="ECO:0000313" key="1">
    <source>
        <dbReference type="EMBL" id="MFC4023564.1"/>
    </source>
</evidence>
<dbReference type="CDD" id="cd00586">
    <property type="entry name" value="4HBT"/>
    <property type="match status" value="1"/>
</dbReference>
<dbReference type="PANTHER" id="PTHR31793">
    <property type="entry name" value="4-HYDROXYBENZOYL-COA THIOESTERASE FAMILY MEMBER"/>
    <property type="match status" value="1"/>
</dbReference>
<protein>
    <submittedName>
        <fullName evidence="1">Thioesterase family protein</fullName>
    </submittedName>
</protein>
<gene>
    <name evidence="1" type="ORF">ACFOUV_06980</name>
</gene>
<dbReference type="EMBL" id="JBHSAO010000004">
    <property type="protein sequence ID" value="MFC4023564.1"/>
    <property type="molecule type" value="Genomic_DNA"/>
</dbReference>
<reference evidence="2" key="1">
    <citation type="journal article" date="2019" name="Int. J. Syst. Evol. Microbiol.">
        <title>The Global Catalogue of Microorganisms (GCM) 10K type strain sequencing project: providing services to taxonomists for standard genome sequencing and annotation.</title>
        <authorList>
            <consortium name="The Broad Institute Genomics Platform"/>
            <consortium name="The Broad Institute Genome Sequencing Center for Infectious Disease"/>
            <person name="Wu L."/>
            <person name="Ma J."/>
        </authorList>
    </citation>
    <scope>NUCLEOTIDE SEQUENCE [LARGE SCALE GENOMIC DNA]</scope>
    <source>
        <strain evidence="2">IBRC-M 10703</strain>
    </source>
</reference>
<organism evidence="1 2">
    <name type="scientific">Oceanobacillus longus</name>
    <dbReference type="NCBI Taxonomy" id="930120"/>
    <lineage>
        <taxon>Bacteria</taxon>
        <taxon>Bacillati</taxon>
        <taxon>Bacillota</taxon>
        <taxon>Bacilli</taxon>
        <taxon>Bacillales</taxon>
        <taxon>Bacillaceae</taxon>
        <taxon>Oceanobacillus</taxon>
    </lineage>
</organism>
<comment type="caution">
    <text evidence="1">The sequence shown here is derived from an EMBL/GenBank/DDBJ whole genome shotgun (WGS) entry which is preliminary data.</text>
</comment>
<accession>A0ABV8GZF3</accession>
<sequence>MNHTFFDYSCHVSSEWVDYNGHMNDAEYAKVFSLALDKWIEEIGLDAKAREHYNYTIFTLETHLCYLQEAHEKEKLTVNLQLLDIDAKRVHAIFLMNNQNGQLIATSEQMLMGMDTTINRPAPFPETINEKISALYKHHERLECPKQAGRTIGIKR</sequence>
<dbReference type="InterPro" id="IPR029069">
    <property type="entry name" value="HotDog_dom_sf"/>
</dbReference>
<evidence type="ECO:0000313" key="2">
    <source>
        <dbReference type="Proteomes" id="UP001595772"/>
    </source>
</evidence>
<dbReference type="SUPFAM" id="SSF54637">
    <property type="entry name" value="Thioesterase/thiol ester dehydrase-isomerase"/>
    <property type="match status" value="1"/>
</dbReference>
<dbReference type="Proteomes" id="UP001595772">
    <property type="component" value="Unassembled WGS sequence"/>
</dbReference>
<name>A0ABV8GZF3_9BACI</name>